<feature type="compositionally biased region" description="Low complexity" evidence="1">
    <location>
        <begin position="1"/>
        <end position="20"/>
    </location>
</feature>
<feature type="region of interest" description="Disordered" evidence="1">
    <location>
        <begin position="1"/>
        <end position="40"/>
    </location>
</feature>
<proteinExistence type="predicted"/>
<evidence type="ECO:0000313" key="3">
    <source>
        <dbReference type="Proteomes" id="UP001194696"/>
    </source>
</evidence>
<gene>
    <name evidence="2" type="ORF">BGZ96_008936</name>
</gene>
<keyword evidence="3" id="KW-1185">Reference proteome</keyword>
<sequence>MDFLASQASSESLRRLALSPRKPKRTLDLGNGSPGSKPALAFSEKLTAEMGKTVPGSDKYNTFAGSPLSTPKKARVGTKAEQEQRSAVVDEDTIVSGSDSESDADWDDKDVFVSAASTPRNIPLETGPLALADVVLSDDEFPHGKKFISKAPAELVDSDSDMDDELFSGMNSLLFNTTPPTATPAVSTPNDDVFGSDIELSDGDESDTNTKGSGTGRRRSTRAGNRTAESNASALKSRNGRTRRNVSPDPIFDFDEPVRLFSKSRKPAKKTLFSLDTLLKEKERKERIGYDIQIIKNQVDLEGELLEDFGEIEEVTHSVPSIPKGILTEQEEEDLKTIIKNTHVEIVEDVAEFFIRWPQKLVVDPLEMHLTEADSVDHIVQKVLKYTRTEVQRTQFLTSPFLTILCSSPWTMPRSLFRWLVHVVATEQNQSVTLSVFSILQKVLSQRTSLLGVDHQDLLRIFRMYGTKEEYFDDDWQVTPVTNDTKNERTIEPDTPKFPRQNLRAVIKLVNLTATLDPQFYDTTEIRKIISMLLRMTTDPIVGDIKSLLGSTLAALLDAIPVHSWDVERNRICQETLRSLGTSAAFMLLTLHQLPSLSGRIALLRRSIALAYLNLPPIPAGEVAPDINELHRALFVDRGLQGGRQADFKAVGRRYQIYGFCLDDEEILAGYGRKELEPLSRKLIIIHGRINDKSAISLERTRTKELIQRIFVRLEMVVQKQKEANTAQSTLGYTAQNAPNISQQ</sequence>
<name>A0ABQ7KE39_9FUNG</name>
<dbReference type="EMBL" id="JAAAIM010000052">
    <property type="protein sequence ID" value="KAG0296637.1"/>
    <property type="molecule type" value="Genomic_DNA"/>
</dbReference>
<organism evidence="2 3">
    <name type="scientific">Linnemannia gamsii</name>
    <dbReference type="NCBI Taxonomy" id="64522"/>
    <lineage>
        <taxon>Eukaryota</taxon>
        <taxon>Fungi</taxon>
        <taxon>Fungi incertae sedis</taxon>
        <taxon>Mucoromycota</taxon>
        <taxon>Mortierellomycotina</taxon>
        <taxon>Mortierellomycetes</taxon>
        <taxon>Mortierellales</taxon>
        <taxon>Mortierellaceae</taxon>
        <taxon>Linnemannia</taxon>
    </lineage>
</organism>
<evidence type="ECO:0000256" key="1">
    <source>
        <dbReference type="SAM" id="MobiDB-lite"/>
    </source>
</evidence>
<reference evidence="2 3" key="1">
    <citation type="journal article" date="2020" name="Fungal Divers.">
        <title>Resolving the Mortierellaceae phylogeny through synthesis of multi-gene phylogenetics and phylogenomics.</title>
        <authorList>
            <person name="Vandepol N."/>
            <person name="Liber J."/>
            <person name="Desiro A."/>
            <person name="Na H."/>
            <person name="Kennedy M."/>
            <person name="Barry K."/>
            <person name="Grigoriev I.V."/>
            <person name="Miller A.N."/>
            <person name="O'Donnell K."/>
            <person name="Stajich J.E."/>
            <person name="Bonito G."/>
        </authorList>
    </citation>
    <scope>NUCLEOTIDE SEQUENCE [LARGE SCALE GENOMIC DNA]</scope>
    <source>
        <strain evidence="2 3">AD045</strain>
    </source>
</reference>
<evidence type="ECO:0000313" key="2">
    <source>
        <dbReference type="EMBL" id="KAG0296637.1"/>
    </source>
</evidence>
<feature type="compositionally biased region" description="Low complexity" evidence="1">
    <location>
        <begin position="178"/>
        <end position="189"/>
    </location>
</feature>
<dbReference type="Proteomes" id="UP001194696">
    <property type="component" value="Unassembled WGS sequence"/>
</dbReference>
<feature type="region of interest" description="Disordered" evidence="1">
    <location>
        <begin position="178"/>
        <end position="248"/>
    </location>
</feature>
<comment type="caution">
    <text evidence="2">The sequence shown here is derived from an EMBL/GenBank/DDBJ whole genome shotgun (WGS) entry which is preliminary data.</text>
</comment>
<accession>A0ABQ7KE39</accession>
<protein>
    <submittedName>
        <fullName evidence="2">Uncharacterized protein</fullName>
    </submittedName>
</protein>
<feature type="compositionally biased region" description="Polar residues" evidence="1">
    <location>
        <begin position="59"/>
        <end position="69"/>
    </location>
</feature>
<feature type="region of interest" description="Disordered" evidence="1">
    <location>
        <begin position="53"/>
        <end position="106"/>
    </location>
</feature>